<evidence type="ECO:0000313" key="4">
    <source>
        <dbReference type="EMBL" id="OAF64704.1"/>
    </source>
</evidence>
<protein>
    <recommendedName>
        <fullName evidence="3">ShKT domain-containing protein</fullName>
    </recommendedName>
</protein>
<feature type="compositionally biased region" description="Polar residues" evidence="2">
    <location>
        <begin position="29"/>
        <end position="39"/>
    </location>
</feature>
<evidence type="ECO:0000256" key="2">
    <source>
        <dbReference type="SAM" id="MobiDB-lite"/>
    </source>
</evidence>
<comment type="caution">
    <text evidence="1">Lacks conserved residue(s) required for the propagation of feature annotation.</text>
</comment>
<feature type="disulfide bond" evidence="1">
    <location>
        <begin position="147"/>
        <end position="181"/>
    </location>
</feature>
<dbReference type="PROSITE" id="PS51670">
    <property type="entry name" value="SHKT"/>
    <property type="match status" value="4"/>
</dbReference>
<feature type="region of interest" description="Disordered" evidence="2">
    <location>
        <begin position="192"/>
        <end position="219"/>
    </location>
</feature>
<dbReference type="Gene3D" id="1.10.10.1940">
    <property type="match status" value="4"/>
</dbReference>
<keyword evidence="5" id="KW-1185">Reference proteome</keyword>
<reference evidence="4 5" key="1">
    <citation type="submission" date="2016-04" db="EMBL/GenBank/DDBJ databases">
        <title>The genome of Intoshia linei affirms orthonectids as highly simplified spiralians.</title>
        <authorList>
            <person name="Mikhailov K.V."/>
            <person name="Slusarev G.S."/>
            <person name="Nikitin M.A."/>
            <person name="Logacheva M.D."/>
            <person name="Penin A."/>
            <person name="Aleoshin V."/>
            <person name="Panchin Y.V."/>
        </authorList>
    </citation>
    <scope>NUCLEOTIDE SEQUENCE [LARGE SCALE GENOMIC DNA]</scope>
    <source>
        <strain evidence="4">Intl2013</strain>
        <tissue evidence="4">Whole animal</tissue>
    </source>
</reference>
<feature type="disulfide bond" evidence="1">
    <location>
        <begin position="228"/>
        <end position="262"/>
    </location>
</feature>
<sequence>MKSTMHQYCKYTCRFCDQITKSTTIYQSSISTEPTNTTTKSRESPTTQHTTITTNISKSSTTKSDCQDRSDQCDSYRRYCNENKMKSTMVQYCKYTCNFCDPIIRPSSIHTTNSSSDATTTTSSHETSTSEHTTPITHNTKPSVLVCQDKSDKCNSYMKYCKEMRMKDTMIQYCKKTCRFCDSVNDTTSIITHSTKNSDTTSRSHQTTTPDKNNSTTKSIHQTTISDCQDESDQCDRYINYCQESRMKITMEQYCKYSCGFCETITSYSNAPSTNRNNETTKSNEITSSVTTIATTESKVPTTSIPQCQNKSDQCDSYTRYCEEPRMKATMMKYCQYTCNFCDCMENENEIFEVVIDRVVLEIICSNAKSNGYCNYSTIKEKC</sequence>
<organism evidence="4 5">
    <name type="scientific">Intoshia linei</name>
    <dbReference type="NCBI Taxonomy" id="1819745"/>
    <lineage>
        <taxon>Eukaryota</taxon>
        <taxon>Metazoa</taxon>
        <taxon>Spiralia</taxon>
        <taxon>Lophotrochozoa</taxon>
        <taxon>Mesozoa</taxon>
        <taxon>Orthonectida</taxon>
        <taxon>Rhopaluridae</taxon>
        <taxon>Intoshia</taxon>
    </lineage>
</organism>
<feature type="domain" description="ShKT" evidence="3">
    <location>
        <begin position="308"/>
        <end position="342"/>
    </location>
</feature>
<feature type="domain" description="ShKT" evidence="3">
    <location>
        <begin position="147"/>
        <end position="181"/>
    </location>
</feature>
<dbReference type="InterPro" id="IPR003582">
    <property type="entry name" value="ShKT_dom"/>
</dbReference>
<evidence type="ECO:0000256" key="1">
    <source>
        <dbReference type="PROSITE-ProRule" id="PRU01005"/>
    </source>
</evidence>
<feature type="domain" description="ShKT" evidence="3">
    <location>
        <begin position="66"/>
        <end position="100"/>
    </location>
</feature>
<accession>A0A177ATZ9</accession>
<dbReference type="Pfam" id="PF01549">
    <property type="entry name" value="ShK"/>
    <property type="match status" value="5"/>
</dbReference>
<gene>
    <name evidence="4" type="ORF">A3Q56_07577</name>
</gene>
<feature type="region of interest" description="Disordered" evidence="2">
    <location>
        <begin position="111"/>
        <end position="137"/>
    </location>
</feature>
<dbReference type="PANTHER" id="PTHR21724">
    <property type="entry name" value="SHKT DOMAIN-CONTAINING PROTEIN"/>
    <property type="match status" value="1"/>
</dbReference>
<dbReference type="PANTHER" id="PTHR21724:SF109">
    <property type="entry name" value="SHKT DOMAIN-CONTAINING PROTEIN"/>
    <property type="match status" value="1"/>
</dbReference>
<name>A0A177ATZ9_9BILA</name>
<feature type="non-terminal residue" evidence="4">
    <location>
        <position position="383"/>
    </location>
</feature>
<feature type="disulfide bond" evidence="1">
    <location>
        <begin position="66"/>
        <end position="100"/>
    </location>
</feature>
<feature type="compositionally biased region" description="Low complexity" evidence="2">
    <location>
        <begin position="46"/>
        <end position="64"/>
    </location>
</feature>
<evidence type="ECO:0000259" key="3">
    <source>
        <dbReference type="PROSITE" id="PS51670"/>
    </source>
</evidence>
<dbReference type="Proteomes" id="UP000078046">
    <property type="component" value="Unassembled WGS sequence"/>
</dbReference>
<feature type="domain" description="ShKT" evidence="3">
    <location>
        <begin position="228"/>
        <end position="262"/>
    </location>
</feature>
<dbReference type="SMART" id="SM00254">
    <property type="entry name" value="ShKT"/>
    <property type="match status" value="4"/>
</dbReference>
<comment type="caution">
    <text evidence="4">The sequence shown here is derived from an EMBL/GenBank/DDBJ whole genome shotgun (WGS) entry which is preliminary data.</text>
</comment>
<feature type="disulfide bond" evidence="1">
    <location>
        <begin position="308"/>
        <end position="342"/>
    </location>
</feature>
<dbReference type="EMBL" id="LWCA01001663">
    <property type="protein sequence ID" value="OAF64704.1"/>
    <property type="molecule type" value="Genomic_DNA"/>
</dbReference>
<evidence type="ECO:0000313" key="5">
    <source>
        <dbReference type="Proteomes" id="UP000078046"/>
    </source>
</evidence>
<proteinExistence type="predicted"/>
<feature type="region of interest" description="Disordered" evidence="2">
    <location>
        <begin position="29"/>
        <end position="65"/>
    </location>
</feature>
<dbReference type="AlphaFoldDB" id="A0A177ATZ9"/>
<keyword evidence="1" id="KW-1015">Disulfide bond</keyword>